<feature type="region of interest" description="Disordered" evidence="1">
    <location>
        <begin position="233"/>
        <end position="267"/>
    </location>
</feature>
<evidence type="ECO:0000256" key="1">
    <source>
        <dbReference type="SAM" id="MobiDB-lite"/>
    </source>
</evidence>
<protein>
    <submittedName>
        <fullName evidence="2">Uncharacterized protein</fullName>
    </submittedName>
</protein>
<organism evidence="2 3">
    <name type="scientific">Thelohanellus kitauei</name>
    <name type="common">Myxosporean</name>
    <dbReference type="NCBI Taxonomy" id="669202"/>
    <lineage>
        <taxon>Eukaryota</taxon>
        <taxon>Metazoa</taxon>
        <taxon>Cnidaria</taxon>
        <taxon>Myxozoa</taxon>
        <taxon>Myxosporea</taxon>
        <taxon>Bivalvulida</taxon>
        <taxon>Platysporina</taxon>
        <taxon>Myxobolidae</taxon>
        <taxon>Thelohanellus</taxon>
    </lineage>
</organism>
<feature type="region of interest" description="Disordered" evidence="1">
    <location>
        <begin position="50"/>
        <end position="85"/>
    </location>
</feature>
<proteinExistence type="predicted"/>
<evidence type="ECO:0000313" key="2">
    <source>
        <dbReference type="EMBL" id="KII71304.1"/>
    </source>
</evidence>
<evidence type="ECO:0000313" key="3">
    <source>
        <dbReference type="Proteomes" id="UP000031668"/>
    </source>
</evidence>
<dbReference type="OrthoDB" id="10068017at2759"/>
<dbReference type="Proteomes" id="UP000031668">
    <property type="component" value="Unassembled WGS sequence"/>
</dbReference>
<dbReference type="EMBL" id="JWZT01001801">
    <property type="protein sequence ID" value="KII71304.1"/>
    <property type="molecule type" value="Genomic_DNA"/>
</dbReference>
<reference evidence="2 3" key="1">
    <citation type="journal article" date="2014" name="Genome Biol. Evol.">
        <title>The genome of the myxosporean Thelohanellus kitauei shows adaptations to nutrient acquisition within its fish host.</title>
        <authorList>
            <person name="Yang Y."/>
            <person name="Xiong J."/>
            <person name="Zhou Z."/>
            <person name="Huo F."/>
            <person name="Miao W."/>
            <person name="Ran C."/>
            <person name="Liu Y."/>
            <person name="Zhang J."/>
            <person name="Feng J."/>
            <person name="Wang M."/>
            <person name="Wang M."/>
            <person name="Wang L."/>
            <person name="Yao B."/>
        </authorList>
    </citation>
    <scope>NUCLEOTIDE SEQUENCE [LARGE SCALE GENOMIC DNA]</scope>
    <source>
        <strain evidence="2">Wuqing</strain>
    </source>
</reference>
<dbReference type="AlphaFoldDB" id="A0A0C2J0H2"/>
<gene>
    <name evidence="2" type="ORF">RF11_03703</name>
</gene>
<comment type="caution">
    <text evidence="2">The sequence shown here is derived from an EMBL/GenBank/DDBJ whole genome shotgun (WGS) entry which is preliminary data.</text>
</comment>
<accession>A0A0C2J0H2</accession>
<sequence>MNSEDEFQDICPCKGTRNRRCCCIDKYIEKQIASESNEFRNRHEVLDDLRRKRSKATALSKEPPGNEDSNHSNADPSGVRTRVSRKKKSKRYVQFVVENRQLFKENGMCEVSCKNILKYSNNLIHRMLIHDPENRNAIITQAKSLTKRRLPKTPINELEAIRCCPGNCNQLLTNEIIYWDNLRLHAKKSNVDKRTAIRFLIDYSIYCREICNKFIYQVLGVSRGTLKTVNKELTNTANPGQTATNNGLRPTPQRMPNPPHPKFFSGNPPQFLETIPGTINNSHIHPNDSVTDNMVNNIPLNTQESYQYIDEAFKTNANRNHNNGNFSHKYCNHRSIPNHNIDDLYLMVTNRVDNNLLPLANLENFCHNFSPNAEYEVITQGKLGYILQTHYQSLSEYDQVRLLDIWRRNQLNQSR</sequence>
<name>A0A0C2J0H2_THEKT</name>
<keyword evidence="3" id="KW-1185">Reference proteome</keyword>
<feature type="compositionally biased region" description="Polar residues" evidence="1">
    <location>
        <begin position="233"/>
        <end position="248"/>
    </location>
</feature>